<protein>
    <submittedName>
        <fullName evidence="13">Uncharacterized protein</fullName>
    </submittedName>
</protein>
<dbReference type="Pfam" id="PF00271">
    <property type="entry name" value="Helicase_C"/>
    <property type="match status" value="1"/>
</dbReference>
<keyword evidence="14" id="KW-1185">Reference proteome</keyword>
<evidence type="ECO:0000313" key="13">
    <source>
        <dbReference type="EMBL" id="CAG8961207.1"/>
    </source>
</evidence>
<evidence type="ECO:0000256" key="7">
    <source>
        <dbReference type="ARBA" id="ARBA00022833"/>
    </source>
</evidence>
<dbReference type="PROSITE" id="PS50089">
    <property type="entry name" value="ZF_RING_2"/>
    <property type="match status" value="1"/>
</dbReference>
<feature type="domain" description="Helicase C-terminal" evidence="12">
    <location>
        <begin position="230"/>
        <end position="384"/>
    </location>
</feature>
<dbReference type="InterPro" id="IPR013083">
    <property type="entry name" value="Znf_RING/FYVE/PHD"/>
</dbReference>
<evidence type="ECO:0000256" key="1">
    <source>
        <dbReference type="ARBA" id="ARBA00007025"/>
    </source>
</evidence>
<comment type="caution">
    <text evidence="13">The sequence shown here is derived from an EMBL/GenBank/DDBJ whole genome shotgun (WGS) entry which is preliminary data.</text>
</comment>
<dbReference type="PROSITE" id="PS51194">
    <property type="entry name" value="HELICASE_CTER"/>
    <property type="match status" value="1"/>
</dbReference>
<dbReference type="InterPro" id="IPR018957">
    <property type="entry name" value="Znf_C3HC4_RING-type"/>
</dbReference>
<dbReference type="AlphaFoldDB" id="A0A9N9Q0Y3"/>
<evidence type="ECO:0000256" key="6">
    <source>
        <dbReference type="ARBA" id="ARBA00022806"/>
    </source>
</evidence>
<dbReference type="PANTHER" id="PTHR45626">
    <property type="entry name" value="TRANSCRIPTION TERMINATION FACTOR 2-RELATED"/>
    <property type="match status" value="1"/>
</dbReference>
<dbReference type="SUPFAM" id="SSF57850">
    <property type="entry name" value="RING/U-box"/>
    <property type="match status" value="1"/>
</dbReference>
<keyword evidence="6" id="KW-0347">Helicase</keyword>
<dbReference type="SMART" id="SM00184">
    <property type="entry name" value="RING"/>
    <property type="match status" value="1"/>
</dbReference>
<evidence type="ECO:0000256" key="8">
    <source>
        <dbReference type="ARBA" id="ARBA00022840"/>
    </source>
</evidence>
<dbReference type="CDD" id="cd18793">
    <property type="entry name" value="SF2_C_SNF"/>
    <property type="match status" value="1"/>
</dbReference>
<keyword evidence="4 9" id="KW-0863">Zinc-finger</keyword>
<dbReference type="Pfam" id="PF00097">
    <property type="entry name" value="zf-C3HC4"/>
    <property type="match status" value="1"/>
</dbReference>
<proteinExistence type="inferred from homology"/>
<name>A0A9N9Q0Y3_9HELO</name>
<keyword evidence="8" id="KW-0067">ATP-binding</keyword>
<dbReference type="SUPFAM" id="SSF52540">
    <property type="entry name" value="P-loop containing nucleoside triphosphate hydrolases"/>
    <property type="match status" value="1"/>
</dbReference>
<evidence type="ECO:0000259" key="11">
    <source>
        <dbReference type="PROSITE" id="PS50089"/>
    </source>
</evidence>
<dbReference type="InterPro" id="IPR001650">
    <property type="entry name" value="Helicase_C-like"/>
</dbReference>
<dbReference type="InterPro" id="IPR027417">
    <property type="entry name" value="P-loop_NTPase"/>
</dbReference>
<sequence>MADQLFGRPLVSLPKATEHVIEVRFRPAEEFIYHAFERRLAKLILAESDNMTEGSGLKYAPVQLILDIPDMEEVKKKINELGESDENKSFFKRIDEWIADKKAKKESSVPDTPDEIVCSLCCDVADDPHVINVKDCKHKFCKNCILKAVNYDHEAVAEDDENATCPEKGCYREFIVSKHLKPWSPDSKSKPKLVKPRKGKDAMGFHPQILSDPWVERYDKGLYKLPRSAKLEKLMEQLRKWNSEAPDEKVVIFTQWRAFAALIGRTLNEDKIKFVYYTGDKTAGKRDVAVKEFENRRDIKVMICGLKCGGVGLNLAFASRAINVEQQAFGRIYRIPQPRETHFARLVVGGSIDERIYALQRKKDAEIDPRMKIKLTNLEMAGLFGDALFGSNGKLITERDYLSGDEASSDESDVNFKNGGSDSEYVD</sequence>
<dbReference type="GO" id="GO:0016787">
    <property type="term" value="F:hydrolase activity"/>
    <property type="evidence" value="ECO:0007669"/>
    <property type="project" value="UniProtKB-KW"/>
</dbReference>
<reference evidence="13" key="1">
    <citation type="submission" date="2021-07" db="EMBL/GenBank/DDBJ databases">
        <authorList>
            <person name="Durling M."/>
        </authorList>
    </citation>
    <scope>NUCLEOTIDE SEQUENCE</scope>
</reference>
<evidence type="ECO:0000313" key="14">
    <source>
        <dbReference type="Proteomes" id="UP000696280"/>
    </source>
</evidence>
<evidence type="ECO:0000259" key="12">
    <source>
        <dbReference type="PROSITE" id="PS51194"/>
    </source>
</evidence>
<dbReference type="PROSITE" id="PS00518">
    <property type="entry name" value="ZF_RING_1"/>
    <property type="match status" value="1"/>
</dbReference>
<dbReference type="InterPro" id="IPR049730">
    <property type="entry name" value="SNF2/RAD54-like_C"/>
</dbReference>
<dbReference type="EMBL" id="CAJVRL010000104">
    <property type="protein sequence ID" value="CAG8961207.1"/>
    <property type="molecule type" value="Genomic_DNA"/>
</dbReference>
<dbReference type="GO" id="GO:0005634">
    <property type="term" value="C:nucleus"/>
    <property type="evidence" value="ECO:0007669"/>
    <property type="project" value="TreeGrafter"/>
</dbReference>
<dbReference type="Gene3D" id="3.40.50.300">
    <property type="entry name" value="P-loop containing nucleotide triphosphate hydrolases"/>
    <property type="match status" value="1"/>
</dbReference>
<dbReference type="SMART" id="SM00490">
    <property type="entry name" value="HELICc"/>
    <property type="match status" value="1"/>
</dbReference>
<dbReference type="GO" id="GO:0006281">
    <property type="term" value="P:DNA repair"/>
    <property type="evidence" value="ECO:0007669"/>
    <property type="project" value="TreeGrafter"/>
</dbReference>
<gene>
    <name evidence="13" type="ORF">HYFRA_00013263</name>
</gene>
<dbReference type="Proteomes" id="UP000696280">
    <property type="component" value="Unassembled WGS sequence"/>
</dbReference>
<dbReference type="GO" id="GO:0008094">
    <property type="term" value="F:ATP-dependent activity, acting on DNA"/>
    <property type="evidence" value="ECO:0007669"/>
    <property type="project" value="TreeGrafter"/>
</dbReference>
<evidence type="ECO:0000256" key="2">
    <source>
        <dbReference type="ARBA" id="ARBA00022723"/>
    </source>
</evidence>
<keyword evidence="2" id="KW-0479">Metal-binding</keyword>
<evidence type="ECO:0000256" key="4">
    <source>
        <dbReference type="ARBA" id="ARBA00022771"/>
    </source>
</evidence>
<accession>A0A9N9Q0Y3</accession>
<evidence type="ECO:0000256" key="3">
    <source>
        <dbReference type="ARBA" id="ARBA00022741"/>
    </source>
</evidence>
<dbReference type="InterPro" id="IPR017907">
    <property type="entry name" value="Znf_RING_CS"/>
</dbReference>
<evidence type="ECO:0000256" key="9">
    <source>
        <dbReference type="PROSITE-ProRule" id="PRU00175"/>
    </source>
</evidence>
<keyword evidence="5" id="KW-0378">Hydrolase</keyword>
<dbReference type="PANTHER" id="PTHR45626:SF17">
    <property type="entry name" value="HELICASE-LIKE TRANSCRIPTION FACTOR"/>
    <property type="match status" value="1"/>
</dbReference>
<dbReference type="Gene3D" id="3.30.40.10">
    <property type="entry name" value="Zinc/RING finger domain, C3HC4 (zinc finger)"/>
    <property type="match status" value="1"/>
</dbReference>
<dbReference type="InterPro" id="IPR050628">
    <property type="entry name" value="SNF2_RAD54_helicase_TF"/>
</dbReference>
<feature type="region of interest" description="Disordered" evidence="10">
    <location>
        <begin position="405"/>
        <end position="427"/>
    </location>
</feature>
<dbReference type="OrthoDB" id="448448at2759"/>
<evidence type="ECO:0000256" key="5">
    <source>
        <dbReference type="ARBA" id="ARBA00022801"/>
    </source>
</evidence>
<dbReference type="GO" id="GO:0005524">
    <property type="term" value="F:ATP binding"/>
    <property type="evidence" value="ECO:0007669"/>
    <property type="project" value="UniProtKB-KW"/>
</dbReference>
<dbReference type="GO" id="GO:0004386">
    <property type="term" value="F:helicase activity"/>
    <property type="evidence" value="ECO:0007669"/>
    <property type="project" value="UniProtKB-KW"/>
</dbReference>
<keyword evidence="3" id="KW-0547">Nucleotide-binding</keyword>
<dbReference type="InterPro" id="IPR001841">
    <property type="entry name" value="Znf_RING"/>
</dbReference>
<feature type="domain" description="RING-type" evidence="11">
    <location>
        <begin position="118"/>
        <end position="166"/>
    </location>
</feature>
<keyword evidence="7" id="KW-0862">Zinc</keyword>
<organism evidence="13 14">
    <name type="scientific">Hymenoscyphus fraxineus</name>
    <dbReference type="NCBI Taxonomy" id="746836"/>
    <lineage>
        <taxon>Eukaryota</taxon>
        <taxon>Fungi</taxon>
        <taxon>Dikarya</taxon>
        <taxon>Ascomycota</taxon>
        <taxon>Pezizomycotina</taxon>
        <taxon>Leotiomycetes</taxon>
        <taxon>Helotiales</taxon>
        <taxon>Helotiaceae</taxon>
        <taxon>Hymenoscyphus</taxon>
    </lineage>
</organism>
<evidence type="ECO:0000256" key="10">
    <source>
        <dbReference type="SAM" id="MobiDB-lite"/>
    </source>
</evidence>
<dbReference type="GO" id="GO:0008270">
    <property type="term" value="F:zinc ion binding"/>
    <property type="evidence" value="ECO:0007669"/>
    <property type="project" value="UniProtKB-KW"/>
</dbReference>
<comment type="similarity">
    <text evidence="1">Belongs to the SNF2/RAD54 helicase family.</text>
</comment>